<protein>
    <submittedName>
        <fullName evidence="2">Uncharacterized protein</fullName>
    </submittedName>
</protein>
<evidence type="ECO:0000313" key="2">
    <source>
        <dbReference type="EMBL" id="RMB84941.1"/>
    </source>
</evidence>
<comment type="caution">
    <text evidence="2">The sequence shown here is derived from an EMBL/GenBank/DDBJ whole genome shotgun (WGS) entry which is preliminary data.</text>
</comment>
<organism evidence="2 3">
    <name type="scientific">Streptomyces shenzhenensis</name>
    <dbReference type="NCBI Taxonomy" id="943815"/>
    <lineage>
        <taxon>Bacteria</taxon>
        <taxon>Bacillati</taxon>
        <taxon>Actinomycetota</taxon>
        <taxon>Actinomycetes</taxon>
        <taxon>Kitasatosporales</taxon>
        <taxon>Streptomycetaceae</taxon>
        <taxon>Streptomyces</taxon>
    </lineage>
</organism>
<dbReference type="Proteomes" id="UP000270471">
    <property type="component" value="Unassembled WGS sequence"/>
</dbReference>
<accession>A0A3M0I5T3</accession>
<evidence type="ECO:0000313" key="3">
    <source>
        <dbReference type="Proteomes" id="UP000270471"/>
    </source>
</evidence>
<dbReference type="OrthoDB" id="4329944at2"/>
<reference evidence="2 3" key="1">
    <citation type="submission" date="2017-11" db="EMBL/GenBank/DDBJ databases">
        <title>Draft genome of actinobacteria isolated from guarana (Paullinia cupana (Mart.) Ducke.</title>
        <authorList>
            <person name="Siqueira K.A."/>
            <person name="Liotti R.G."/>
            <person name="Mendes T.A.O."/>
            <person name="Soares M.A."/>
        </authorList>
    </citation>
    <scope>NUCLEOTIDE SEQUENCE [LARGE SCALE GENOMIC DNA]</scope>
    <source>
        <strain evidence="2 3">193</strain>
    </source>
</reference>
<keyword evidence="1" id="KW-0472">Membrane</keyword>
<dbReference type="EMBL" id="PENI01000008">
    <property type="protein sequence ID" value="RMB84941.1"/>
    <property type="molecule type" value="Genomic_DNA"/>
</dbReference>
<name>A0A3M0I5T3_9ACTN</name>
<keyword evidence="1" id="KW-1133">Transmembrane helix</keyword>
<evidence type="ECO:0000256" key="1">
    <source>
        <dbReference type="SAM" id="Phobius"/>
    </source>
</evidence>
<proteinExistence type="predicted"/>
<keyword evidence="3" id="KW-1185">Reference proteome</keyword>
<sequence length="76" mass="8459">MTAVLVLFGVLGGAVVLLVVILMRRTSSRTETADGLLIEREARLQAQIDRVSFNARAVDNSLPTTSDAYHRRHRPR</sequence>
<feature type="transmembrane region" description="Helical" evidence="1">
    <location>
        <begin position="6"/>
        <end position="23"/>
    </location>
</feature>
<keyword evidence="1" id="KW-0812">Transmembrane</keyword>
<dbReference type="AlphaFoldDB" id="A0A3M0I5T3"/>
<dbReference type="RefSeq" id="WP_121889913.1">
    <property type="nucleotide sequence ID" value="NZ_JBEXWZ010000059.1"/>
</dbReference>
<gene>
    <name evidence="2" type="ORF">CTZ28_15040</name>
</gene>